<dbReference type="AlphaFoldDB" id="A0A3S4IJ18"/>
<gene>
    <name evidence="2" type="ORF">NCTC11466_02940</name>
</gene>
<dbReference type="EMBL" id="LR134201">
    <property type="protein sequence ID" value="VEB98968.1"/>
    <property type="molecule type" value="Genomic_DNA"/>
</dbReference>
<feature type="transmembrane region" description="Helical" evidence="1">
    <location>
        <begin position="62"/>
        <end position="83"/>
    </location>
</feature>
<accession>A0A3S4IJ18</accession>
<evidence type="ECO:0000313" key="2">
    <source>
        <dbReference type="EMBL" id="VEB98968.1"/>
    </source>
</evidence>
<proteinExistence type="predicted"/>
<dbReference type="RefSeq" id="WP_126356891.1">
    <property type="nucleotide sequence ID" value="NZ_LR134201.1"/>
</dbReference>
<organism evidence="2 3">
    <name type="scientific">Cedecea lapagei</name>
    <dbReference type="NCBI Taxonomy" id="158823"/>
    <lineage>
        <taxon>Bacteria</taxon>
        <taxon>Pseudomonadati</taxon>
        <taxon>Pseudomonadota</taxon>
        <taxon>Gammaproteobacteria</taxon>
        <taxon>Enterobacterales</taxon>
        <taxon>Enterobacteriaceae</taxon>
        <taxon>Cedecea</taxon>
    </lineage>
</organism>
<keyword evidence="1" id="KW-0812">Transmembrane</keyword>
<dbReference type="KEGG" id="clap:NCTC11466_02940"/>
<reference evidence="2 3" key="1">
    <citation type="submission" date="2018-12" db="EMBL/GenBank/DDBJ databases">
        <authorList>
            <consortium name="Pathogen Informatics"/>
        </authorList>
    </citation>
    <scope>NUCLEOTIDE SEQUENCE [LARGE SCALE GENOMIC DNA]</scope>
    <source>
        <strain evidence="2 3">NCTC11466</strain>
    </source>
</reference>
<feature type="transmembrane region" description="Helical" evidence="1">
    <location>
        <begin position="156"/>
        <end position="184"/>
    </location>
</feature>
<protein>
    <submittedName>
        <fullName evidence="2">Uncharacterized protein</fullName>
    </submittedName>
</protein>
<dbReference type="OrthoDB" id="8457152at2"/>
<dbReference type="Proteomes" id="UP000274122">
    <property type="component" value="Chromosome"/>
</dbReference>
<keyword evidence="1" id="KW-1133">Transmembrane helix</keyword>
<feature type="transmembrane region" description="Helical" evidence="1">
    <location>
        <begin position="123"/>
        <end position="150"/>
    </location>
</feature>
<keyword evidence="1" id="KW-0472">Membrane</keyword>
<feature type="transmembrane region" description="Helical" evidence="1">
    <location>
        <begin position="25"/>
        <end position="42"/>
    </location>
</feature>
<name>A0A3S4IJ18_9ENTR</name>
<evidence type="ECO:0000256" key="1">
    <source>
        <dbReference type="SAM" id="Phobius"/>
    </source>
</evidence>
<evidence type="ECO:0000313" key="3">
    <source>
        <dbReference type="Proteomes" id="UP000274122"/>
    </source>
</evidence>
<sequence>MLTIFSHLAKPFGYLFIKGIDGKRSYDWIAPLILTTLTTLYFGSFKVMPSILLSEGGFVKTVISFISNLPGFYIAALAAIATFNREQIDHPLISNTGTPSIDVKVTKENGKVVNSQEPLTRRLFLCMLFAFLTALSILLVMLNALVMPLFETYKNIYLQIAYLLLFTFGTWQLLVSTFFGLYYLGNRIHMNY</sequence>
<keyword evidence="3" id="KW-1185">Reference proteome</keyword>